<evidence type="ECO:0000256" key="4">
    <source>
        <dbReference type="RuleBase" id="RU000363"/>
    </source>
</evidence>
<dbReference type="EMBL" id="CR382124">
    <property type="protein sequence ID" value="CAR64383.1"/>
    <property type="molecule type" value="Genomic_DNA"/>
</dbReference>
<dbReference type="GO" id="GO:0004806">
    <property type="term" value="F:triacylglycerol lipase activity"/>
    <property type="evidence" value="ECO:0007669"/>
    <property type="project" value="TreeGrafter"/>
</dbReference>
<dbReference type="NCBIfam" id="NF004823">
    <property type="entry name" value="PRK06179.1"/>
    <property type="match status" value="1"/>
</dbReference>
<accession>B5FV82</accession>
<keyword evidence="2" id="KW-0521">NADP</keyword>
<protein>
    <submittedName>
        <fullName evidence="5">KLLA0D19933p</fullName>
    </submittedName>
</protein>
<keyword evidence="6" id="KW-1185">Reference proteome</keyword>
<sequence>MSSNKVVLITGASSGIGLDIAEKLQLDGYEVFGTSRKGAQPNTNYSFKMVELDVTKDGSVATAVAEVMKNAGKIDVLINNAGVGISWAAAEESSIEQSKFIFDTNLFGVMRMTQAVLPHMREQGSGRIINIGSISGIVPVAFGAIYSASKHALEAYTEALDHEVRNQGIRVSVIDPHLIKTPMFSKDLEPDRPLSIYSETRKRLATSMEKQLESAEETSVVTDTVLYSLQQTAPHIRYTPGRAKRFAYFRYYAPSAIFDRVIQKFLDG</sequence>
<dbReference type="GO" id="GO:0019433">
    <property type="term" value="P:triglyceride catabolic process"/>
    <property type="evidence" value="ECO:0007669"/>
    <property type="project" value="TreeGrafter"/>
</dbReference>
<dbReference type="GeneID" id="9487393"/>
<dbReference type="SUPFAM" id="SSF51735">
    <property type="entry name" value="NAD(P)-binding Rossmann-fold domains"/>
    <property type="match status" value="1"/>
</dbReference>
<dbReference type="PRINTS" id="PR00081">
    <property type="entry name" value="GDHRDH"/>
</dbReference>
<dbReference type="InParanoid" id="B5FV82"/>
<dbReference type="GO" id="GO:0006654">
    <property type="term" value="P:phosphatidic acid biosynthetic process"/>
    <property type="evidence" value="ECO:0007669"/>
    <property type="project" value="TreeGrafter"/>
</dbReference>
<proteinExistence type="inferred from homology"/>
<dbReference type="Gene3D" id="3.40.50.720">
    <property type="entry name" value="NAD(P)-binding Rossmann-like Domain"/>
    <property type="match status" value="1"/>
</dbReference>
<dbReference type="PRINTS" id="PR00080">
    <property type="entry name" value="SDRFAMILY"/>
</dbReference>
<dbReference type="HOGENOM" id="CLU_010194_2_9_1"/>
<dbReference type="CDD" id="cd05374">
    <property type="entry name" value="17beta-HSD-like_SDR_c"/>
    <property type="match status" value="1"/>
</dbReference>
<reference evidence="5 6" key="1">
    <citation type="journal article" date="2004" name="Nature">
        <title>Genome evolution in yeasts.</title>
        <authorList>
            <consortium name="Genolevures"/>
            <person name="Dujon B."/>
            <person name="Sherman D."/>
            <person name="Fischer G."/>
            <person name="Durrens P."/>
            <person name="Casaregola S."/>
            <person name="Lafontaine I."/>
            <person name="de Montigny J."/>
            <person name="Marck C."/>
            <person name="Neuveglise C."/>
            <person name="Talla E."/>
            <person name="Goffard N."/>
            <person name="Frangeul L."/>
            <person name="Aigle M."/>
            <person name="Anthouard V."/>
            <person name="Babour A."/>
            <person name="Barbe V."/>
            <person name="Barnay S."/>
            <person name="Blanchin S."/>
            <person name="Beckerich J.M."/>
            <person name="Beyne E."/>
            <person name="Bleykasten C."/>
            <person name="Boisrame A."/>
            <person name="Boyer J."/>
            <person name="Cattolico L."/>
            <person name="Confanioleri F."/>
            <person name="de Daruvar A."/>
            <person name="Despons L."/>
            <person name="Fabre E."/>
            <person name="Fairhead C."/>
            <person name="Ferry-Dumazet H."/>
            <person name="Groppi A."/>
            <person name="Hantraye F."/>
            <person name="Hennequin C."/>
            <person name="Jauniaux N."/>
            <person name="Joyet P."/>
            <person name="Kachouri R."/>
            <person name="Kerrest A."/>
            <person name="Koszul R."/>
            <person name="Lemaire M."/>
            <person name="Lesur I."/>
            <person name="Ma L."/>
            <person name="Muller H."/>
            <person name="Nicaud J.M."/>
            <person name="Nikolski M."/>
            <person name="Oztas S."/>
            <person name="Ozier-Kalogeropoulos O."/>
            <person name="Pellenz S."/>
            <person name="Potier S."/>
            <person name="Richard G.F."/>
            <person name="Straub M.L."/>
            <person name="Suleau A."/>
            <person name="Swennene D."/>
            <person name="Tekaia F."/>
            <person name="Wesolowski-Louvel M."/>
            <person name="Westhof E."/>
            <person name="Wirth B."/>
            <person name="Zeniou-Meyer M."/>
            <person name="Zivanovic I."/>
            <person name="Bolotin-Fukuhara M."/>
            <person name="Thierry A."/>
            <person name="Bouchier C."/>
            <person name="Caudron B."/>
            <person name="Scarpelli C."/>
            <person name="Gaillardin C."/>
            <person name="Weissenbach J."/>
            <person name="Wincker P."/>
            <person name="Souciet J.L."/>
        </authorList>
    </citation>
    <scope>NUCLEOTIDE SEQUENCE [LARGE SCALE GENOMIC DNA]</scope>
    <source>
        <strain evidence="6">ATCC 8585 / CBS 2359 / DSM 70799 / NBRC 1267 / NRRL Y-1140 / WM37</strain>
    </source>
</reference>
<evidence type="ECO:0000256" key="1">
    <source>
        <dbReference type="ARBA" id="ARBA00006484"/>
    </source>
</evidence>
<dbReference type="PANTHER" id="PTHR44169:SF6">
    <property type="entry name" value="NADPH-DEPENDENT 1-ACYLDIHYDROXYACETONE PHOSPHATE REDUCTASE"/>
    <property type="match status" value="1"/>
</dbReference>
<dbReference type="FunFam" id="3.40.50.720:FF:000084">
    <property type="entry name" value="Short-chain dehydrogenase reductase"/>
    <property type="match status" value="1"/>
</dbReference>
<evidence type="ECO:0000313" key="6">
    <source>
        <dbReference type="Proteomes" id="UP000000598"/>
    </source>
</evidence>
<dbReference type="KEGG" id="kla:KLLA0_D19933g"/>
<evidence type="ECO:0000313" key="5">
    <source>
        <dbReference type="EMBL" id="CAR64383.1"/>
    </source>
</evidence>
<dbReference type="Proteomes" id="UP000000598">
    <property type="component" value="Chromosome D"/>
</dbReference>
<dbReference type="PANTHER" id="PTHR44169">
    <property type="entry name" value="NADPH-DEPENDENT 1-ACYLDIHYDROXYACETONE PHOSPHATE REDUCTASE"/>
    <property type="match status" value="1"/>
</dbReference>
<name>B5FV82_KLULA</name>
<comment type="similarity">
    <text evidence="1 4">Belongs to the short-chain dehydrogenases/reductases (SDR) family.</text>
</comment>
<gene>
    <name evidence="5" type="ORF">KLLA0_D19933g</name>
</gene>
<dbReference type="AlphaFoldDB" id="B5FV82"/>
<dbReference type="GO" id="GO:0000140">
    <property type="term" value="F:acylglycerone-phosphate reductase (NADP+) activity"/>
    <property type="evidence" value="ECO:0007669"/>
    <property type="project" value="TreeGrafter"/>
</dbReference>
<keyword evidence="3" id="KW-0560">Oxidoreductase</keyword>
<dbReference type="RefSeq" id="XP_002999379.1">
    <property type="nucleotide sequence ID" value="XM_002999333.1"/>
</dbReference>
<dbReference type="eggNOG" id="KOG1610">
    <property type="taxonomic scope" value="Eukaryota"/>
</dbReference>
<dbReference type="Pfam" id="PF00106">
    <property type="entry name" value="adh_short"/>
    <property type="match status" value="1"/>
</dbReference>
<dbReference type="PaxDb" id="284590-B5FV82"/>
<dbReference type="GO" id="GO:0005811">
    <property type="term" value="C:lipid droplet"/>
    <property type="evidence" value="ECO:0007669"/>
    <property type="project" value="TreeGrafter"/>
</dbReference>
<dbReference type="GO" id="GO:0005783">
    <property type="term" value="C:endoplasmic reticulum"/>
    <property type="evidence" value="ECO:0007669"/>
    <property type="project" value="TreeGrafter"/>
</dbReference>
<dbReference type="InterPro" id="IPR002347">
    <property type="entry name" value="SDR_fam"/>
</dbReference>
<evidence type="ECO:0000256" key="3">
    <source>
        <dbReference type="ARBA" id="ARBA00023002"/>
    </source>
</evidence>
<evidence type="ECO:0000256" key="2">
    <source>
        <dbReference type="ARBA" id="ARBA00022857"/>
    </source>
</evidence>
<dbReference type="InterPro" id="IPR036291">
    <property type="entry name" value="NAD(P)-bd_dom_sf"/>
</dbReference>
<organism evidence="5 6">
    <name type="scientific">Kluyveromyces lactis (strain ATCC 8585 / CBS 2359 / DSM 70799 / NBRC 1267 / NRRL Y-1140 / WM37)</name>
    <name type="common">Yeast</name>
    <name type="synonym">Candida sphaerica</name>
    <dbReference type="NCBI Taxonomy" id="284590"/>
    <lineage>
        <taxon>Eukaryota</taxon>
        <taxon>Fungi</taxon>
        <taxon>Dikarya</taxon>
        <taxon>Ascomycota</taxon>
        <taxon>Saccharomycotina</taxon>
        <taxon>Saccharomycetes</taxon>
        <taxon>Saccharomycetales</taxon>
        <taxon>Saccharomycetaceae</taxon>
        <taxon>Kluyveromyces</taxon>
    </lineage>
</organism>
<dbReference type="STRING" id="284590.B5FV82"/>